<dbReference type="Proteomes" id="UP001432322">
    <property type="component" value="Unassembled WGS sequence"/>
</dbReference>
<keyword evidence="2" id="KW-1185">Reference proteome</keyword>
<feature type="non-terminal residue" evidence="1">
    <location>
        <position position="75"/>
    </location>
</feature>
<dbReference type="AlphaFoldDB" id="A0AAV5W3S8"/>
<reference evidence="1" key="1">
    <citation type="submission" date="2023-10" db="EMBL/GenBank/DDBJ databases">
        <title>Genome assembly of Pristionchus species.</title>
        <authorList>
            <person name="Yoshida K."/>
            <person name="Sommer R.J."/>
        </authorList>
    </citation>
    <scope>NUCLEOTIDE SEQUENCE</scope>
    <source>
        <strain evidence="1">RS5133</strain>
    </source>
</reference>
<evidence type="ECO:0000313" key="1">
    <source>
        <dbReference type="EMBL" id="GMT25343.1"/>
    </source>
</evidence>
<organism evidence="1 2">
    <name type="scientific">Pristionchus fissidentatus</name>
    <dbReference type="NCBI Taxonomy" id="1538716"/>
    <lineage>
        <taxon>Eukaryota</taxon>
        <taxon>Metazoa</taxon>
        <taxon>Ecdysozoa</taxon>
        <taxon>Nematoda</taxon>
        <taxon>Chromadorea</taxon>
        <taxon>Rhabditida</taxon>
        <taxon>Rhabditina</taxon>
        <taxon>Diplogasteromorpha</taxon>
        <taxon>Diplogasteroidea</taxon>
        <taxon>Neodiplogasteridae</taxon>
        <taxon>Pristionchus</taxon>
    </lineage>
</organism>
<dbReference type="EMBL" id="BTSY01000004">
    <property type="protein sequence ID" value="GMT25343.1"/>
    <property type="molecule type" value="Genomic_DNA"/>
</dbReference>
<evidence type="ECO:0000313" key="2">
    <source>
        <dbReference type="Proteomes" id="UP001432322"/>
    </source>
</evidence>
<name>A0AAV5W3S8_9BILA</name>
<comment type="caution">
    <text evidence="1">The sequence shown here is derived from an EMBL/GenBank/DDBJ whole genome shotgun (WGS) entry which is preliminary data.</text>
</comment>
<feature type="non-terminal residue" evidence="1">
    <location>
        <position position="1"/>
    </location>
</feature>
<proteinExistence type="predicted"/>
<protein>
    <submittedName>
        <fullName evidence="1">Uncharacterized protein</fullName>
    </submittedName>
</protein>
<gene>
    <name evidence="1" type="ORF">PFISCL1PPCAC_16640</name>
</gene>
<accession>A0AAV5W3S8</accession>
<sequence length="75" mass="9053">VLANSHYHCRLIILHSTRIDNFPLETSAHRCHRCHHYRLNSSIRTRNVSNRSRMRRHSWKGMLSFAMKLLRVPFQ</sequence>